<sequence>MSPKTKLDIIFGAMTFGEEGKHGVRTSDLATCSSILDTFQAHGHNEVDTSRVYGLGTSEEYLGALDWSSRKLSVHTKFYPNAAGGYGFSATHLTEGDMRKAVEESAEALKLKGAGDGKIDLWYLHGPDRTVPLEETLAVVNAMFKEGKFKRWGISNYMSWEVAAICEICLKNNYPLPSVYQGLYNALHRTVEHELLPCLRKYNIAFYAFNPLAGGYLTDRYARDTTAANIEPGSRFDATNIQGKMYRMRYWNDAFFDALDVVRPAVKAKGLRESEAALRWIVNHSMLKREYGDKVIIGASSGKQLEMNLADLEGAELDGEVLEALDKGWEITRGIAWKYFH</sequence>
<gene>
    <name evidence="3" type="ORF">DM02DRAFT_689196</name>
</gene>
<dbReference type="SUPFAM" id="SSF51430">
    <property type="entry name" value="NAD(P)-linked oxidoreductase"/>
    <property type="match status" value="1"/>
</dbReference>
<feature type="domain" description="NADP-dependent oxidoreductase" evidence="2">
    <location>
        <begin position="9"/>
        <end position="327"/>
    </location>
</feature>
<keyword evidence="4" id="KW-1185">Reference proteome</keyword>
<evidence type="ECO:0000259" key="2">
    <source>
        <dbReference type="Pfam" id="PF00248"/>
    </source>
</evidence>
<accession>A0A2V1DE27</accession>
<dbReference type="EMBL" id="KZ805481">
    <property type="protein sequence ID" value="PVH95863.1"/>
    <property type="molecule type" value="Genomic_DNA"/>
</dbReference>
<dbReference type="OrthoDB" id="2310150at2759"/>
<name>A0A2V1DE27_9PLEO</name>
<evidence type="ECO:0000313" key="3">
    <source>
        <dbReference type="EMBL" id="PVH95863.1"/>
    </source>
</evidence>
<dbReference type="GO" id="GO:0016491">
    <property type="term" value="F:oxidoreductase activity"/>
    <property type="evidence" value="ECO:0007669"/>
    <property type="project" value="UniProtKB-KW"/>
</dbReference>
<dbReference type="Proteomes" id="UP000244855">
    <property type="component" value="Unassembled WGS sequence"/>
</dbReference>
<reference evidence="3 4" key="1">
    <citation type="journal article" date="2018" name="Sci. Rep.">
        <title>Comparative genomics provides insights into the lifestyle and reveals functional heterogeneity of dark septate endophytic fungi.</title>
        <authorList>
            <person name="Knapp D.G."/>
            <person name="Nemeth J.B."/>
            <person name="Barry K."/>
            <person name="Hainaut M."/>
            <person name="Henrissat B."/>
            <person name="Johnson J."/>
            <person name="Kuo A."/>
            <person name="Lim J.H.P."/>
            <person name="Lipzen A."/>
            <person name="Nolan M."/>
            <person name="Ohm R.A."/>
            <person name="Tamas L."/>
            <person name="Grigoriev I.V."/>
            <person name="Spatafora J.W."/>
            <person name="Nagy L.G."/>
            <person name="Kovacs G.M."/>
        </authorList>
    </citation>
    <scope>NUCLEOTIDE SEQUENCE [LARGE SCALE GENOMIC DNA]</scope>
    <source>
        <strain evidence="3 4">DSE2036</strain>
    </source>
</reference>
<dbReference type="Gene3D" id="3.20.20.100">
    <property type="entry name" value="NADP-dependent oxidoreductase domain"/>
    <property type="match status" value="1"/>
</dbReference>
<keyword evidence="1" id="KW-0560">Oxidoreductase</keyword>
<dbReference type="InterPro" id="IPR023210">
    <property type="entry name" value="NADP_OxRdtase_dom"/>
</dbReference>
<dbReference type="STRING" id="97972.A0A2V1DE27"/>
<protein>
    <submittedName>
        <fullName evidence="3">Aldo/keto reductase</fullName>
    </submittedName>
</protein>
<proteinExistence type="predicted"/>
<dbReference type="InterPro" id="IPR036812">
    <property type="entry name" value="NAD(P)_OxRdtase_dom_sf"/>
</dbReference>
<dbReference type="AlphaFoldDB" id="A0A2V1DE27"/>
<dbReference type="CDD" id="cd19075">
    <property type="entry name" value="AKR_AKR7A1-5"/>
    <property type="match status" value="1"/>
</dbReference>
<dbReference type="InterPro" id="IPR050523">
    <property type="entry name" value="AKR_Detox_Biosynth"/>
</dbReference>
<evidence type="ECO:0000313" key="4">
    <source>
        <dbReference type="Proteomes" id="UP000244855"/>
    </source>
</evidence>
<evidence type="ECO:0000256" key="1">
    <source>
        <dbReference type="ARBA" id="ARBA00023002"/>
    </source>
</evidence>
<dbReference type="PANTHER" id="PTHR43364:SF4">
    <property type="entry name" value="NAD(P)-LINKED OXIDOREDUCTASE SUPERFAMILY PROTEIN"/>
    <property type="match status" value="1"/>
</dbReference>
<dbReference type="PANTHER" id="PTHR43364">
    <property type="entry name" value="NADH-SPECIFIC METHYLGLYOXAL REDUCTASE-RELATED"/>
    <property type="match status" value="1"/>
</dbReference>
<organism evidence="3 4">
    <name type="scientific">Periconia macrospinosa</name>
    <dbReference type="NCBI Taxonomy" id="97972"/>
    <lineage>
        <taxon>Eukaryota</taxon>
        <taxon>Fungi</taxon>
        <taxon>Dikarya</taxon>
        <taxon>Ascomycota</taxon>
        <taxon>Pezizomycotina</taxon>
        <taxon>Dothideomycetes</taxon>
        <taxon>Pleosporomycetidae</taxon>
        <taxon>Pleosporales</taxon>
        <taxon>Massarineae</taxon>
        <taxon>Periconiaceae</taxon>
        <taxon>Periconia</taxon>
    </lineage>
</organism>
<dbReference type="Pfam" id="PF00248">
    <property type="entry name" value="Aldo_ket_red"/>
    <property type="match status" value="1"/>
</dbReference>